<dbReference type="GO" id="GO:0009535">
    <property type="term" value="C:chloroplast thylakoid membrane"/>
    <property type="evidence" value="ECO:0007669"/>
    <property type="project" value="UniProtKB-SubCell"/>
</dbReference>
<keyword evidence="6 17" id="KW-0349">Heme</keyword>
<keyword evidence="8 17" id="KW-0479">Metal-binding</keyword>
<dbReference type="GO" id="GO:0009055">
    <property type="term" value="F:electron transfer activity"/>
    <property type="evidence" value="ECO:0007669"/>
    <property type="project" value="UniProtKB-UniRule"/>
</dbReference>
<name>A0A1I9LKI7_9CHLO</name>
<evidence type="ECO:0000256" key="8">
    <source>
        <dbReference type="ARBA" id="ARBA00022723"/>
    </source>
</evidence>
<evidence type="ECO:0000256" key="13">
    <source>
        <dbReference type="ARBA" id="ARBA00023078"/>
    </source>
</evidence>
<evidence type="ECO:0000256" key="15">
    <source>
        <dbReference type="ARBA" id="ARBA00025834"/>
    </source>
</evidence>
<keyword evidence="9 17" id="KW-0732">Signal</keyword>
<dbReference type="InterPro" id="IPR036826">
    <property type="entry name" value="Cyt_f_lg_dom_sf"/>
</dbReference>
<keyword evidence="14 17" id="KW-0472">Membrane</keyword>
<organism evidence="20">
    <name type="scientific">Codium simulans</name>
    <dbReference type="NCBI Taxonomy" id="589376"/>
    <lineage>
        <taxon>Eukaryota</taxon>
        <taxon>Viridiplantae</taxon>
        <taxon>Chlorophyta</taxon>
        <taxon>core chlorophytes</taxon>
        <taxon>Ulvophyceae</taxon>
        <taxon>TCBD clade</taxon>
        <taxon>Bryopsidales</taxon>
        <taxon>Bryopsidineae</taxon>
        <taxon>Codiaceae</taxon>
        <taxon>Codium</taxon>
    </lineage>
</organism>
<dbReference type="PANTHER" id="PTHR33288:SF10">
    <property type="entry name" value="CYTOCHROME F"/>
    <property type="match status" value="1"/>
</dbReference>
<dbReference type="Gene3D" id="2.40.50.100">
    <property type="match status" value="1"/>
</dbReference>
<reference evidence="20" key="1">
    <citation type="journal article" date="2019" name="Mol. Phylogenet. Evol.">
        <title>Reassessment of the classification of bryopsidales (chlorophyta) based on chloroplast phylogenomic analyses.</title>
        <authorList>
            <person name="Cremen M.C."/>
            <person name="Leliaert F."/>
            <person name="West J."/>
            <person name="Lam D.W."/>
            <person name="Shimada S."/>
            <person name="Lopez-Bautista J.M."/>
            <person name="Verbruggen H."/>
        </authorList>
    </citation>
    <scope>NUCLEOTIDE SEQUENCE</scope>
</reference>
<geneLocation type="chloroplast" evidence="20"/>
<proteinExistence type="inferred from homology"/>
<accession>A0A1I9LKI7</accession>
<dbReference type="RefSeq" id="YP_009326924.1">
    <property type="nucleotide sequence ID" value="NC_032043.1"/>
</dbReference>
<feature type="binding site" description="axial binding residue" evidence="18">
    <location>
        <position position="60"/>
    </location>
    <ligand>
        <name>heme</name>
        <dbReference type="ChEBI" id="CHEBI:30413"/>
    </ligand>
    <ligandPart>
        <name>Fe</name>
        <dbReference type="ChEBI" id="CHEBI:18248"/>
    </ligandPart>
</feature>
<feature type="transmembrane region" description="Helical" evidence="17">
    <location>
        <begin position="20"/>
        <end position="40"/>
    </location>
</feature>
<dbReference type="GO" id="GO:0005506">
    <property type="term" value="F:iron ion binding"/>
    <property type="evidence" value="ECO:0007669"/>
    <property type="project" value="InterPro"/>
</dbReference>
<evidence type="ECO:0000256" key="11">
    <source>
        <dbReference type="ARBA" id="ARBA00022989"/>
    </source>
</evidence>
<feature type="binding site" description="axial binding residue" evidence="17 18">
    <location>
        <position position="61"/>
    </location>
    <ligand>
        <name>heme</name>
        <dbReference type="ChEBI" id="CHEBI:30413"/>
    </ligand>
    <ligandPart>
        <name>Fe</name>
        <dbReference type="ChEBI" id="CHEBI:18248"/>
    </ligandPart>
</feature>
<comment type="subcellular location">
    <subcellularLocation>
        <location evidence="16">Plastid thylakoid membrane</location>
        <topology evidence="16">Single-pass membrane protein</topology>
    </subcellularLocation>
    <subcellularLocation>
        <location evidence="17">Plastid</location>
        <location evidence="17">Chloroplast thylakoid membrane</location>
        <topology evidence="17">Single-pass membrane protein</topology>
    </subcellularLocation>
</comment>
<protein>
    <recommendedName>
        <fullName evidence="3 17">Cytochrome f</fullName>
    </recommendedName>
</protein>
<comment type="function">
    <text evidence="1 17">Component of the cytochrome b6-f complex, which mediates electron transfer between photosystem II (PSII) and photosystem I (PSI), cyclic electron flow around PSI, and state transitions.</text>
</comment>
<feature type="binding site" description="covalent" evidence="17 18">
    <location>
        <position position="57"/>
    </location>
    <ligand>
        <name>heme</name>
        <dbReference type="ChEBI" id="CHEBI:30413"/>
    </ligand>
</feature>
<feature type="binding site" description="axial binding residue" evidence="17 18">
    <location>
        <position position="37"/>
    </location>
    <ligand>
        <name>heme</name>
        <dbReference type="ChEBI" id="CHEBI:30413"/>
    </ligand>
    <ligandPart>
        <name>Fe</name>
        <dbReference type="ChEBI" id="CHEBI:18248"/>
    </ligandPart>
</feature>
<comment type="subunit">
    <text evidence="15 17">The 4 large subunits of the cytochrome b6-f complex are cytochrome b6, subunit IV (17 kDa polypeptide, PetD), cytochrome f and the Rieske protein, while the 4 small subunits are PetG, PetL, PetM and PetN. The complex functions as a dimer.</text>
</comment>
<dbReference type="AlphaFoldDB" id="A0A1I9LKI7"/>
<evidence type="ECO:0000256" key="17">
    <source>
        <dbReference type="HAMAP-Rule" id="MF_00610"/>
    </source>
</evidence>
<keyword evidence="20" id="KW-0934">Plastid</keyword>
<dbReference type="FunFam" id="1.20.5.700:FF:000001">
    <property type="entry name" value="Cytochrome f"/>
    <property type="match status" value="1"/>
</dbReference>
<dbReference type="HAMAP" id="MF_00610">
    <property type="entry name" value="Cytb6_f_cytF"/>
    <property type="match status" value="1"/>
</dbReference>
<feature type="binding site" description="covalent" evidence="17">
    <location>
        <position position="60"/>
    </location>
    <ligand>
        <name>heme</name>
        <dbReference type="ChEBI" id="CHEBI:30413"/>
    </ligand>
</feature>
<comment type="similarity">
    <text evidence="2 17">Belongs to the cytochrome f family.</text>
</comment>
<dbReference type="InterPro" id="IPR024058">
    <property type="entry name" value="Cyt-f_TM"/>
</dbReference>
<dbReference type="PANTHER" id="PTHR33288">
    <property type="match status" value="1"/>
</dbReference>
<dbReference type="Pfam" id="PF16639">
    <property type="entry name" value="Apocytochr_F_N"/>
    <property type="match status" value="1"/>
</dbReference>
<keyword evidence="7 17" id="KW-0812">Transmembrane</keyword>
<keyword evidence="11 17" id="KW-1133">Transmembrane helix</keyword>
<dbReference type="InterPro" id="IPR002325">
    <property type="entry name" value="Cyt_f"/>
</dbReference>
<evidence type="ECO:0000256" key="5">
    <source>
        <dbReference type="ARBA" id="ARBA00022531"/>
    </source>
</evidence>
<evidence type="ECO:0000256" key="14">
    <source>
        <dbReference type="ARBA" id="ARBA00023136"/>
    </source>
</evidence>
<dbReference type="SUPFAM" id="SSF49441">
    <property type="entry name" value="Cytochrome f, large domain"/>
    <property type="match status" value="1"/>
</dbReference>
<dbReference type="SUPFAM" id="SSF51246">
    <property type="entry name" value="Rudiment single hybrid motif"/>
    <property type="match status" value="1"/>
</dbReference>
<sequence>MKALHFMFSFFFDKLKIKFFIYSGFFYFNLLLYCQAYPIFAQQNYPNPREENGRLVCANCHLAQKSVDIEVPQSVLPDTVFEAIVKIPYDKKIKQVLINGKKGQLNVGAVLILPPGFSLAPKDRISPDLAKKVNKLTFQIYNKQNPNILVVGPVPGKKYSEMIFPLLAPNPKVNKTISYLKYPIYIGGNRGRGQVYADGSKSNNNIFTSPATGIIQSIYKNAKNETEITILSNTNKTILQTIPAGPEIVVQINQKIQIDEPLSNNPNVGGFGQKETEIVLQNPLRIQGLFIFFISVFLTQIFLVLKKKQYEKVQSFEMNF</sequence>
<evidence type="ECO:0000256" key="16">
    <source>
        <dbReference type="ARBA" id="ARBA00046266"/>
    </source>
</evidence>
<keyword evidence="13 17" id="KW-0793">Thylakoid</keyword>
<evidence type="ECO:0000256" key="2">
    <source>
        <dbReference type="ARBA" id="ARBA00008923"/>
    </source>
</evidence>
<evidence type="ECO:0000313" key="20">
    <source>
        <dbReference type="EMBL" id="ANJ70848.1"/>
    </source>
</evidence>
<comment type="cofactor">
    <cofactor evidence="17 18">
        <name>heme</name>
        <dbReference type="ChEBI" id="CHEBI:30413"/>
    </cofactor>
    <text evidence="17 18">Binds 1 heme group covalently.</text>
</comment>
<feature type="transmembrane region" description="Helical" evidence="17">
    <location>
        <begin position="286"/>
        <end position="305"/>
    </location>
</feature>
<keyword evidence="12 17" id="KW-0408">Iron</keyword>
<evidence type="ECO:0000256" key="9">
    <source>
        <dbReference type="ARBA" id="ARBA00022729"/>
    </source>
</evidence>
<evidence type="ECO:0000256" key="18">
    <source>
        <dbReference type="PIRSR" id="PIRSR602325-50"/>
    </source>
</evidence>
<dbReference type="GO" id="GO:0015979">
    <property type="term" value="P:photosynthesis"/>
    <property type="evidence" value="ECO:0007669"/>
    <property type="project" value="UniProtKB-UniRule"/>
</dbReference>
<dbReference type="Pfam" id="PF01333">
    <property type="entry name" value="Apocytochr_F_C"/>
    <property type="match status" value="1"/>
</dbReference>
<keyword evidence="5 17" id="KW-0602">Photosynthesis</keyword>
<dbReference type="PRINTS" id="PR00610">
    <property type="entry name" value="CYTOCHROMEF"/>
</dbReference>
<dbReference type="FunFam" id="2.60.40.830:FF:000001">
    <property type="entry name" value="Cytochrome f"/>
    <property type="match status" value="1"/>
</dbReference>
<feature type="domain" description="Cytochrome f large" evidence="19">
    <location>
        <begin position="37"/>
        <end position="191"/>
    </location>
</feature>
<dbReference type="InterPro" id="IPR024094">
    <property type="entry name" value="Cyt_f_lg_dom"/>
</dbReference>
<gene>
    <name evidence="17 20" type="primary">petA</name>
</gene>
<dbReference type="Gene3D" id="1.20.5.700">
    <property type="entry name" value="Single helix bin"/>
    <property type="match status" value="1"/>
</dbReference>
<evidence type="ECO:0000259" key="19">
    <source>
        <dbReference type="Pfam" id="PF16639"/>
    </source>
</evidence>
<dbReference type="PROSITE" id="PS51010">
    <property type="entry name" value="CYTF"/>
    <property type="match status" value="1"/>
</dbReference>
<keyword evidence="20" id="KW-0150">Chloroplast</keyword>
<evidence type="ECO:0000256" key="7">
    <source>
        <dbReference type="ARBA" id="ARBA00022692"/>
    </source>
</evidence>
<comment type="caution">
    <text evidence="17">Lacks conserved residue(s) required for the propagation of feature annotation.</text>
</comment>
<keyword evidence="4 17" id="KW-0813">Transport</keyword>
<evidence type="ECO:0000256" key="6">
    <source>
        <dbReference type="ARBA" id="ARBA00022617"/>
    </source>
</evidence>
<dbReference type="SUPFAM" id="SSF103431">
    <property type="entry name" value="Cytochrome f subunit of the cytochrome b6f complex, transmembrane anchor"/>
    <property type="match status" value="1"/>
</dbReference>
<evidence type="ECO:0000256" key="1">
    <source>
        <dbReference type="ARBA" id="ARBA00003068"/>
    </source>
</evidence>
<evidence type="ECO:0000256" key="12">
    <source>
        <dbReference type="ARBA" id="ARBA00023004"/>
    </source>
</evidence>
<evidence type="ECO:0000256" key="4">
    <source>
        <dbReference type="ARBA" id="ARBA00022448"/>
    </source>
</evidence>
<dbReference type="EMBL" id="KT946603">
    <property type="protein sequence ID" value="ANJ70848.1"/>
    <property type="molecule type" value="Genomic_DNA"/>
</dbReference>
<evidence type="ECO:0000256" key="3">
    <source>
        <dbReference type="ARBA" id="ARBA00013528"/>
    </source>
</evidence>
<dbReference type="Gene3D" id="2.60.40.830">
    <property type="entry name" value="Cytochrome f large domain"/>
    <property type="match status" value="1"/>
</dbReference>
<dbReference type="InterPro" id="IPR011054">
    <property type="entry name" value="Rudment_hybrid_motif"/>
</dbReference>
<evidence type="ECO:0000256" key="10">
    <source>
        <dbReference type="ARBA" id="ARBA00022982"/>
    </source>
</evidence>
<keyword evidence="10 17" id="KW-0249">Electron transport</keyword>
<dbReference type="GeneID" id="30512053"/>
<dbReference type="GO" id="GO:0020037">
    <property type="term" value="F:heme binding"/>
    <property type="evidence" value="ECO:0007669"/>
    <property type="project" value="InterPro"/>
</dbReference>